<dbReference type="EMBL" id="CAQQ02190825">
    <property type="status" value="NOT_ANNOTATED_CDS"/>
    <property type="molecule type" value="Genomic_DNA"/>
</dbReference>
<dbReference type="Pfam" id="PF00057">
    <property type="entry name" value="Ldl_recept_a"/>
    <property type="match status" value="2"/>
</dbReference>
<evidence type="ECO:0000259" key="14">
    <source>
        <dbReference type="PROSITE" id="PS50038"/>
    </source>
</evidence>
<dbReference type="Gene3D" id="3.10.250.10">
    <property type="entry name" value="SRCR-like domain"/>
    <property type="match status" value="1"/>
</dbReference>
<dbReference type="PANTHER" id="PTHR24270:SF62">
    <property type="entry name" value="LOW-DENSITY LIPOPROTEIN RECEPTOR-RELATED PROTEIN 2"/>
    <property type="match status" value="1"/>
</dbReference>
<dbReference type="PRINTS" id="PR00261">
    <property type="entry name" value="LDLRECEPTOR"/>
</dbReference>
<feature type="signal peptide" evidence="13">
    <location>
        <begin position="1"/>
        <end position="19"/>
    </location>
</feature>
<keyword evidence="7" id="KW-1133">Transmembrane helix</keyword>
<organism evidence="16 17">
    <name type="scientific">Megaselia scalaris</name>
    <name type="common">Humpbacked fly</name>
    <name type="synonym">Phora scalaris</name>
    <dbReference type="NCBI Taxonomy" id="36166"/>
    <lineage>
        <taxon>Eukaryota</taxon>
        <taxon>Metazoa</taxon>
        <taxon>Ecdysozoa</taxon>
        <taxon>Arthropoda</taxon>
        <taxon>Hexapoda</taxon>
        <taxon>Insecta</taxon>
        <taxon>Pterygota</taxon>
        <taxon>Neoptera</taxon>
        <taxon>Endopterygota</taxon>
        <taxon>Diptera</taxon>
        <taxon>Brachycera</taxon>
        <taxon>Muscomorpha</taxon>
        <taxon>Platypezoidea</taxon>
        <taxon>Phoridae</taxon>
        <taxon>Megaseliini</taxon>
        <taxon>Megaselia</taxon>
    </lineage>
</organism>
<dbReference type="InterPro" id="IPR036772">
    <property type="entry name" value="SRCR-like_dom_sf"/>
</dbReference>
<dbReference type="EnsemblMetazoa" id="MESCA009531-RA">
    <property type="protein sequence ID" value="MESCA009531-PA"/>
    <property type="gene ID" value="MESCA009531"/>
</dbReference>
<feature type="disulfide bond" evidence="11">
    <location>
        <begin position="102"/>
        <end position="117"/>
    </location>
</feature>
<evidence type="ECO:0008006" key="18">
    <source>
        <dbReference type="Google" id="ProtNLM"/>
    </source>
</evidence>
<evidence type="ECO:0000256" key="9">
    <source>
        <dbReference type="ARBA" id="ARBA00023157"/>
    </source>
</evidence>
<feature type="disulfide bond" evidence="10">
    <location>
        <begin position="31"/>
        <end position="55"/>
    </location>
</feature>
<dbReference type="PROSITE" id="PS50287">
    <property type="entry name" value="SRCR_2"/>
    <property type="match status" value="1"/>
</dbReference>
<dbReference type="GO" id="GO:0016192">
    <property type="term" value="P:vesicle-mediated transport"/>
    <property type="evidence" value="ECO:0007669"/>
    <property type="project" value="UniProtKB-ARBA"/>
</dbReference>
<feature type="disulfide bond" evidence="11">
    <location>
        <begin position="90"/>
        <end position="108"/>
    </location>
</feature>
<proteinExistence type="predicted"/>
<keyword evidence="8" id="KW-0472">Membrane</keyword>
<evidence type="ECO:0000256" key="11">
    <source>
        <dbReference type="PROSITE-ProRule" id="PRU00124"/>
    </source>
</evidence>
<dbReference type="SUPFAM" id="SSF56487">
    <property type="entry name" value="SRCR-like"/>
    <property type="match status" value="1"/>
</dbReference>
<evidence type="ECO:0000256" key="7">
    <source>
        <dbReference type="ARBA" id="ARBA00022989"/>
    </source>
</evidence>
<evidence type="ECO:0000259" key="15">
    <source>
        <dbReference type="PROSITE" id="PS50287"/>
    </source>
</evidence>
<dbReference type="SUPFAM" id="SSF63501">
    <property type="entry name" value="Frizzled cysteine-rich domain"/>
    <property type="match status" value="1"/>
</dbReference>
<dbReference type="HOGENOM" id="CLU_1017700_0_0_1"/>
<feature type="disulfide bond" evidence="11">
    <location>
        <begin position="120"/>
        <end position="132"/>
    </location>
</feature>
<evidence type="ECO:0000313" key="17">
    <source>
        <dbReference type="Proteomes" id="UP000015102"/>
    </source>
</evidence>
<dbReference type="InterPro" id="IPR020067">
    <property type="entry name" value="Frizzled_dom"/>
</dbReference>
<feature type="disulfide bond" evidence="11">
    <location>
        <begin position="127"/>
        <end position="145"/>
    </location>
</feature>
<dbReference type="CDD" id="cd00112">
    <property type="entry name" value="LDLa"/>
    <property type="match status" value="2"/>
</dbReference>
<evidence type="ECO:0000256" key="12">
    <source>
        <dbReference type="PROSITE-ProRule" id="PRU00196"/>
    </source>
</evidence>
<dbReference type="Pfam" id="PF01392">
    <property type="entry name" value="Fz"/>
    <property type="match status" value="1"/>
</dbReference>
<keyword evidence="5" id="KW-0378">Hydrolase</keyword>
<comment type="subcellular location">
    <subcellularLocation>
        <location evidence="1">Cell membrane</location>
        <topology evidence="1">Single-pass membrane protein</topology>
    </subcellularLocation>
</comment>
<reference evidence="17" key="1">
    <citation type="submission" date="2013-02" db="EMBL/GenBank/DDBJ databases">
        <authorList>
            <person name="Hughes D."/>
        </authorList>
    </citation>
    <scope>NUCLEOTIDE SEQUENCE</scope>
    <source>
        <strain>Durham</strain>
        <strain evidence="17">NC isolate 2 -- Noor lab</strain>
    </source>
</reference>
<dbReference type="Pfam" id="PF15494">
    <property type="entry name" value="SRCR_2"/>
    <property type="match status" value="1"/>
</dbReference>
<comment type="caution">
    <text evidence="12">Lacks conserved residue(s) required for the propagation of feature annotation.</text>
</comment>
<dbReference type="InterPro" id="IPR036055">
    <property type="entry name" value="LDL_receptor-like_sf"/>
</dbReference>
<dbReference type="GO" id="GO:0008236">
    <property type="term" value="F:serine-type peptidase activity"/>
    <property type="evidence" value="ECO:0007669"/>
    <property type="project" value="UniProtKB-KW"/>
</dbReference>
<evidence type="ECO:0000256" key="1">
    <source>
        <dbReference type="ARBA" id="ARBA00004162"/>
    </source>
</evidence>
<dbReference type="InterPro" id="IPR001190">
    <property type="entry name" value="SRCR"/>
</dbReference>
<dbReference type="PROSITE" id="PS50068">
    <property type="entry name" value="LDLRA_2"/>
    <property type="match status" value="2"/>
</dbReference>
<feature type="domain" description="SRCR" evidence="15">
    <location>
        <begin position="155"/>
        <end position="204"/>
    </location>
</feature>
<keyword evidence="2" id="KW-0645">Protease</keyword>
<accession>T1H063</accession>
<keyword evidence="17" id="KW-1185">Reference proteome</keyword>
<evidence type="ECO:0000256" key="8">
    <source>
        <dbReference type="ARBA" id="ARBA00023136"/>
    </source>
</evidence>
<dbReference type="GO" id="GO:0006508">
    <property type="term" value="P:proteolysis"/>
    <property type="evidence" value="ECO:0007669"/>
    <property type="project" value="UniProtKB-KW"/>
</dbReference>
<feature type="chain" id="PRO_5004577279" description="SRCR domain-containing protein" evidence="13">
    <location>
        <begin position="20"/>
        <end position="274"/>
    </location>
</feature>
<protein>
    <recommendedName>
        <fullName evidence="18">SRCR domain-containing protein</fullName>
    </recommendedName>
</protein>
<dbReference type="PROSITE" id="PS50038">
    <property type="entry name" value="FZ"/>
    <property type="match status" value="1"/>
</dbReference>
<dbReference type="Proteomes" id="UP000015102">
    <property type="component" value="Unassembled WGS sequence"/>
</dbReference>
<feature type="disulfide bond" evidence="11">
    <location>
        <begin position="139"/>
        <end position="154"/>
    </location>
</feature>
<keyword evidence="9 11" id="KW-1015">Disulfide bond</keyword>
<dbReference type="GO" id="GO:0005886">
    <property type="term" value="C:plasma membrane"/>
    <property type="evidence" value="ECO:0007669"/>
    <property type="project" value="UniProtKB-SubCell"/>
</dbReference>
<reference evidence="16" key="2">
    <citation type="submission" date="2015-06" db="UniProtKB">
        <authorList>
            <consortium name="EnsemblMetazoa"/>
        </authorList>
    </citation>
    <scope>IDENTIFICATION</scope>
</reference>
<evidence type="ECO:0000256" key="6">
    <source>
        <dbReference type="ARBA" id="ARBA00022825"/>
    </source>
</evidence>
<dbReference type="PANTHER" id="PTHR24270">
    <property type="entry name" value="LOW-DENSITY LIPOPROTEIN RECEPTOR-RELATED"/>
    <property type="match status" value="1"/>
</dbReference>
<keyword evidence="13" id="KW-0732">Signal</keyword>
<name>T1H063_MEGSC</name>
<dbReference type="STRING" id="36166.T1H063"/>
<keyword evidence="3" id="KW-0812">Transmembrane</keyword>
<evidence type="ECO:0000256" key="13">
    <source>
        <dbReference type="SAM" id="SignalP"/>
    </source>
</evidence>
<dbReference type="SUPFAM" id="SSF57424">
    <property type="entry name" value="LDL receptor-like module"/>
    <property type="match status" value="2"/>
</dbReference>
<dbReference type="OMA" id="DEINCPQ"/>
<dbReference type="CDD" id="cd07066">
    <property type="entry name" value="CRD_FZ"/>
    <property type="match status" value="1"/>
</dbReference>
<evidence type="ECO:0000256" key="2">
    <source>
        <dbReference type="ARBA" id="ARBA00022670"/>
    </source>
</evidence>
<keyword evidence="4" id="KW-0677">Repeat</keyword>
<dbReference type="Gene3D" id="1.10.2000.10">
    <property type="entry name" value="Frizzled cysteine-rich domain"/>
    <property type="match status" value="1"/>
</dbReference>
<dbReference type="AlphaFoldDB" id="T1H063"/>
<sequence length="274" mass="30916">CYQLVSLFLCSLFVPKCGPTGAPVPPCATLCNETMHRCGFFFDVFGLSLPEYLTCKIFKDSDDTNDCIGMQQYKDVKLEQENPKCDGFKCDANRCISKKYVCDGYLDCKDQSDEINCPQCDNKGVYCGGDKCISSRQICDGNLDCPYGQDERNCLRLSDRNGDMGKGVLEVFKPKEQEWFPACVKNWDRSVSPTAVCSMLGYSSVNATGVVTRNTRRTLLASVNVSTDIWRMYSKRRSNLMREFSSCKPKEDYPIAELTCTNYGKLVIILFDTY</sequence>
<evidence type="ECO:0000313" key="16">
    <source>
        <dbReference type="EnsemblMetazoa" id="MESCA009531-PA"/>
    </source>
</evidence>
<keyword evidence="6" id="KW-0720">Serine protease</keyword>
<dbReference type="SMART" id="SM00202">
    <property type="entry name" value="SR"/>
    <property type="match status" value="1"/>
</dbReference>
<feature type="domain" description="FZ" evidence="14">
    <location>
        <begin position="1"/>
        <end position="70"/>
    </location>
</feature>
<evidence type="ECO:0000256" key="5">
    <source>
        <dbReference type="ARBA" id="ARBA00022801"/>
    </source>
</evidence>
<dbReference type="Gene3D" id="4.10.400.10">
    <property type="entry name" value="Low-density Lipoprotein Receptor"/>
    <property type="match status" value="2"/>
</dbReference>
<dbReference type="InterPro" id="IPR050685">
    <property type="entry name" value="LDLR"/>
</dbReference>
<dbReference type="InterPro" id="IPR002172">
    <property type="entry name" value="LDrepeatLR_classA_rpt"/>
</dbReference>
<evidence type="ECO:0000256" key="3">
    <source>
        <dbReference type="ARBA" id="ARBA00022692"/>
    </source>
</evidence>
<dbReference type="SMART" id="SM00192">
    <property type="entry name" value="LDLa"/>
    <property type="match status" value="2"/>
</dbReference>
<dbReference type="InterPro" id="IPR036790">
    <property type="entry name" value="Frizzled_dom_sf"/>
</dbReference>
<evidence type="ECO:0000256" key="4">
    <source>
        <dbReference type="ARBA" id="ARBA00022737"/>
    </source>
</evidence>
<evidence type="ECO:0000256" key="10">
    <source>
        <dbReference type="PROSITE-ProRule" id="PRU00090"/>
    </source>
</evidence>